<dbReference type="InterPro" id="IPR050185">
    <property type="entry name" value="Ub_carboxyl-term_hydrolase"/>
</dbReference>
<accession>A0AB34JW78</accession>
<dbReference type="InterPro" id="IPR018200">
    <property type="entry name" value="USP_CS"/>
</dbReference>
<gene>
    <name evidence="5" type="ORF">AB1Y20_020805</name>
</gene>
<dbReference type="Proteomes" id="UP001515480">
    <property type="component" value="Unassembled WGS sequence"/>
</dbReference>
<evidence type="ECO:0000313" key="5">
    <source>
        <dbReference type="EMBL" id="KAL1525979.1"/>
    </source>
</evidence>
<keyword evidence="2" id="KW-0833">Ubl conjugation pathway</keyword>
<dbReference type="PROSITE" id="PS50235">
    <property type="entry name" value="USP_3"/>
    <property type="match status" value="1"/>
</dbReference>
<dbReference type="Pfam" id="PF14836">
    <property type="entry name" value="Ubiquitin_3"/>
    <property type="match status" value="1"/>
</dbReference>
<dbReference type="Gene3D" id="3.90.70.10">
    <property type="entry name" value="Cysteine proteinases"/>
    <property type="match status" value="2"/>
</dbReference>
<proteinExistence type="inferred from homology"/>
<dbReference type="SUPFAM" id="SSF143791">
    <property type="entry name" value="DUSP-like"/>
    <property type="match status" value="1"/>
</dbReference>
<evidence type="ECO:0000256" key="2">
    <source>
        <dbReference type="RuleBase" id="RU366025"/>
    </source>
</evidence>
<dbReference type="EC" id="3.4.19.12" evidence="2"/>
<dbReference type="PROSITE" id="PS00972">
    <property type="entry name" value="USP_1"/>
    <property type="match status" value="1"/>
</dbReference>
<evidence type="ECO:0000259" key="3">
    <source>
        <dbReference type="PROSITE" id="PS50235"/>
    </source>
</evidence>
<comment type="similarity">
    <text evidence="2">Belongs to the peptidase C19 family.</text>
</comment>
<dbReference type="GO" id="GO:0004843">
    <property type="term" value="F:cysteine-type deubiquitinase activity"/>
    <property type="evidence" value="ECO:0007669"/>
    <property type="project" value="UniProtKB-UniRule"/>
</dbReference>
<name>A0AB34JW78_PRYPA</name>
<keyword evidence="2" id="KW-0378">Hydrolase</keyword>
<organism evidence="5 6">
    <name type="scientific">Prymnesium parvum</name>
    <name type="common">Toxic golden alga</name>
    <dbReference type="NCBI Taxonomy" id="97485"/>
    <lineage>
        <taxon>Eukaryota</taxon>
        <taxon>Haptista</taxon>
        <taxon>Haptophyta</taxon>
        <taxon>Prymnesiophyceae</taxon>
        <taxon>Prymnesiales</taxon>
        <taxon>Prymnesiaceae</taxon>
        <taxon>Prymnesium</taxon>
    </lineage>
</organism>
<dbReference type="InterPro" id="IPR028889">
    <property type="entry name" value="USP"/>
</dbReference>
<dbReference type="AlphaFoldDB" id="A0AB34JW78"/>
<evidence type="ECO:0000259" key="4">
    <source>
        <dbReference type="PROSITE" id="PS51283"/>
    </source>
</evidence>
<dbReference type="InterPro" id="IPR006615">
    <property type="entry name" value="Pept_C19_DUSP"/>
</dbReference>
<dbReference type="CDD" id="cd02674">
    <property type="entry name" value="Peptidase_C19R"/>
    <property type="match status" value="1"/>
</dbReference>
<comment type="caution">
    <text evidence="5">The sequence shown here is derived from an EMBL/GenBank/DDBJ whole genome shotgun (WGS) entry which is preliminary data.</text>
</comment>
<feature type="domain" description="USP" evidence="3">
    <location>
        <begin position="285"/>
        <end position="937"/>
    </location>
</feature>
<feature type="domain" description="DUSP" evidence="4">
    <location>
        <begin position="6"/>
        <end position="114"/>
    </location>
</feature>
<keyword evidence="1 2" id="KW-0645">Protease</keyword>
<sequence>MVEAPPSCEEQRAAVKAVQPDDYITLVPGQTYCVLPASWWKAWTHHVGWHDVSGGPAPGRIDTDALLTETNGTAPPQLAATAVEGEDWVLTTKAAWDLLYGWYGGGSAIERKAIEVGGGGHKPKEVQLELRLMHLTVHIETDDSAAQARADSSSPFVLALSQSQTVGDCIEQICAAWQLPAKQTRLWDYFSCSRRELLDEFQTLGSAGLHSGQDVLLEQQMLDGKWHFTEETVESGASMDLFDGAGSTSGTIATGSGASSSHAVGGPTRLDTVVDTSTPGQPGVVGLTNLGNTCFMNSMLQCLGNVRPLREFFLSKSYERDLNENNPLGTGGELASAFASLLHLMWQNNGSVIAPRSFKSILGHHAPQFSGYSQHDSQELCNYVLDKLHEDVNRVRKKPYVENFEANGEPDAEIIAEVRKRHRLRNSSRIADMFEGFFKSTVVCPVCDKVSVTFDPYMSVALPLGTQDNMRTLTVSLRRLDGTIAPVTVTLKSSSKMEALVAAVAEQSSIPADRLVVADVYNSRFHKLFDHFDQLDRLNELDDIIFAFETEHARVFSSQQACAPTVSTFQDAKEETALCCVALLHKEQKHSLLIGLPLALTVPASTTGAQLYALVGAQLERYRAETTPMEGVSDSSTSMLSVLLQETPQSSSEAHASSSAPVVVPGVVVGATGSSSDDAVPTAWEPMEVEASSVDVLADSCERGWTLHSVRSDCDPPGDPLPSDGDQPLWPANAGREPYTVLVLWDESAFRSAGGYSREKLVRDSAEKSGVPCGKRHVAAARESGMTLRKCFELFSQEEVLDADNAWYCPKCTAHRQGRKRMQFWSLPPVLVAHLKRFSAQGGWRRKLDVHVDFPIENLDLTEFALCHQGGAPGRDVYDLLAVSNHFGSTGGGHYTAFAKNSVTGAWHKFDDSYTSKVEDPASVVTSAAYVLIYVKRGYAIDVPEDSA</sequence>
<dbReference type="Gene3D" id="3.30.2230.10">
    <property type="entry name" value="DUSP-like"/>
    <property type="match status" value="1"/>
</dbReference>
<comment type="catalytic activity">
    <reaction evidence="2">
        <text>Thiol-dependent hydrolysis of ester, thioester, amide, peptide and isopeptide bonds formed by the C-terminal Gly of ubiquitin (a 76-residue protein attached to proteins as an intracellular targeting signal).</text>
        <dbReference type="EC" id="3.4.19.12"/>
    </reaction>
</comment>
<dbReference type="Gene3D" id="3.10.20.90">
    <property type="entry name" value="Phosphatidylinositol 3-kinase Catalytic Subunit, Chain A, domain 1"/>
    <property type="match status" value="1"/>
</dbReference>
<dbReference type="InterPro" id="IPR028135">
    <property type="entry name" value="Ub_USP-typ"/>
</dbReference>
<protein>
    <recommendedName>
        <fullName evidence="2">Ubiquitin carboxyl-terminal hydrolase</fullName>
        <ecNumber evidence="2">3.4.19.12</ecNumber>
    </recommendedName>
</protein>
<dbReference type="GO" id="GO:0016579">
    <property type="term" value="P:protein deubiquitination"/>
    <property type="evidence" value="ECO:0007669"/>
    <property type="project" value="InterPro"/>
</dbReference>
<dbReference type="Pfam" id="PF00443">
    <property type="entry name" value="UCH"/>
    <property type="match status" value="1"/>
</dbReference>
<dbReference type="InterPro" id="IPR035927">
    <property type="entry name" value="DUSP-like_sf"/>
</dbReference>
<dbReference type="PANTHER" id="PTHR21646">
    <property type="entry name" value="UBIQUITIN CARBOXYL-TERMINAL HYDROLASE"/>
    <property type="match status" value="1"/>
</dbReference>
<keyword evidence="2" id="KW-0788">Thiol protease</keyword>
<keyword evidence="6" id="KW-1185">Reference proteome</keyword>
<dbReference type="SMART" id="SM00695">
    <property type="entry name" value="DUSP"/>
    <property type="match status" value="1"/>
</dbReference>
<dbReference type="InterPro" id="IPR038765">
    <property type="entry name" value="Papain-like_cys_pep_sf"/>
</dbReference>
<evidence type="ECO:0000313" key="6">
    <source>
        <dbReference type="Proteomes" id="UP001515480"/>
    </source>
</evidence>
<reference evidence="5 6" key="1">
    <citation type="journal article" date="2024" name="Science">
        <title>Giant polyketide synthase enzymes in the biosynthesis of giant marine polyether toxins.</title>
        <authorList>
            <person name="Fallon T.R."/>
            <person name="Shende V.V."/>
            <person name="Wierzbicki I.H."/>
            <person name="Pendleton A.L."/>
            <person name="Watervoot N.F."/>
            <person name="Auber R.P."/>
            <person name="Gonzalez D.J."/>
            <person name="Wisecaver J.H."/>
            <person name="Moore B.S."/>
        </authorList>
    </citation>
    <scope>NUCLEOTIDE SEQUENCE [LARGE SCALE GENOMIC DNA]</scope>
    <source>
        <strain evidence="5 6">12B1</strain>
    </source>
</reference>
<dbReference type="GO" id="GO:0006508">
    <property type="term" value="P:proteolysis"/>
    <property type="evidence" value="ECO:0007669"/>
    <property type="project" value="UniProtKB-KW"/>
</dbReference>
<dbReference type="Pfam" id="PF06337">
    <property type="entry name" value="DUSP"/>
    <property type="match status" value="1"/>
</dbReference>
<dbReference type="EMBL" id="JBGBPQ010000004">
    <property type="protein sequence ID" value="KAL1525979.1"/>
    <property type="molecule type" value="Genomic_DNA"/>
</dbReference>
<dbReference type="PROSITE" id="PS00973">
    <property type="entry name" value="USP_2"/>
    <property type="match status" value="1"/>
</dbReference>
<dbReference type="PROSITE" id="PS51283">
    <property type="entry name" value="DUSP"/>
    <property type="match status" value="1"/>
</dbReference>
<dbReference type="InterPro" id="IPR001394">
    <property type="entry name" value="Peptidase_C19_UCH"/>
</dbReference>
<evidence type="ECO:0000256" key="1">
    <source>
        <dbReference type="ARBA" id="ARBA00022670"/>
    </source>
</evidence>
<dbReference type="SUPFAM" id="SSF54001">
    <property type="entry name" value="Cysteine proteinases"/>
    <property type="match status" value="1"/>
</dbReference>